<sequence length="74" mass="7688">MELAADKATPLEETVAALSDPETVARLVASDAELAHGEAVTSDELAHAMAMRRMAANWQAASAVAGQPEPRSIS</sequence>
<dbReference type="EMBL" id="BMMW01000002">
    <property type="protein sequence ID" value="GGK53290.1"/>
    <property type="molecule type" value="Genomic_DNA"/>
</dbReference>
<organism evidence="1 2">
    <name type="scientific">Nocardia camponoti</name>
    <dbReference type="NCBI Taxonomy" id="1616106"/>
    <lineage>
        <taxon>Bacteria</taxon>
        <taxon>Bacillati</taxon>
        <taxon>Actinomycetota</taxon>
        <taxon>Actinomycetes</taxon>
        <taxon>Mycobacteriales</taxon>
        <taxon>Nocardiaceae</taxon>
        <taxon>Nocardia</taxon>
    </lineage>
</organism>
<reference evidence="1" key="2">
    <citation type="submission" date="2020-09" db="EMBL/GenBank/DDBJ databases">
        <authorList>
            <person name="Sun Q."/>
            <person name="Zhou Y."/>
        </authorList>
    </citation>
    <scope>NUCLEOTIDE SEQUENCE</scope>
    <source>
        <strain evidence="1">CGMCC 4.7278</strain>
    </source>
</reference>
<dbReference type="AlphaFoldDB" id="A0A917QJ38"/>
<protein>
    <submittedName>
        <fullName evidence="1">Uncharacterized protein</fullName>
    </submittedName>
</protein>
<comment type="caution">
    <text evidence="1">The sequence shown here is derived from an EMBL/GenBank/DDBJ whole genome shotgun (WGS) entry which is preliminary data.</text>
</comment>
<reference evidence="1" key="1">
    <citation type="journal article" date="2014" name="Int. J. Syst. Evol. Microbiol.">
        <title>Complete genome sequence of Corynebacterium casei LMG S-19264T (=DSM 44701T), isolated from a smear-ripened cheese.</title>
        <authorList>
            <consortium name="US DOE Joint Genome Institute (JGI-PGF)"/>
            <person name="Walter F."/>
            <person name="Albersmeier A."/>
            <person name="Kalinowski J."/>
            <person name="Ruckert C."/>
        </authorList>
    </citation>
    <scope>NUCLEOTIDE SEQUENCE</scope>
    <source>
        <strain evidence="1">CGMCC 4.7278</strain>
    </source>
</reference>
<proteinExistence type="predicted"/>
<name>A0A917QJ38_9NOCA</name>
<dbReference type="Proteomes" id="UP000612956">
    <property type="component" value="Unassembled WGS sequence"/>
</dbReference>
<evidence type="ECO:0000313" key="2">
    <source>
        <dbReference type="Proteomes" id="UP000612956"/>
    </source>
</evidence>
<accession>A0A917QJ38</accession>
<keyword evidence="2" id="KW-1185">Reference proteome</keyword>
<evidence type="ECO:0000313" key="1">
    <source>
        <dbReference type="EMBL" id="GGK53290.1"/>
    </source>
</evidence>
<gene>
    <name evidence="1" type="ORF">GCM10011591_26360</name>
</gene>
<dbReference type="Gene3D" id="1.10.1220.170">
    <property type="match status" value="1"/>
</dbReference>